<gene>
    <name evidence="1" type="primary">ORF189</name>
    <name evidence="1" type="ORF">Cyp_bel1Pt0175</name>
</gene>
<dbReference type="AlphaFoldDB" id="A0A291F2Y1"/>
<organism evidence="1">
    <name type="scientific">Cyphia belfastica</name>
    <dbReference type="NCBI Taxonomy" id="2041114"/>
    <lineage>
        <taxon>Eukaryota</taxon>
        <taxon>Viridiplantae</taxon>
        <taxon>Streptophyta</taxon>
        <taxon>Embryophyta</taxon>
        <taxon>Tracheophyta</taxon>
        <taxon>Spermatophyta</taxon>
        <taxon>Magnoliopsida</taxon>
        <taxon>eudicotyledons</taxon>
        <taxon>Gunneridae</taxon>
        <taxon>Pentapetalae</taxon>
        <taxon>asterids</taxon>
        <taxon>campanulids</taxon>
        <taxon>Asterales</taxon>
        <taxon>Campanulaceae</taxon>
        <taxon>Cyphia</taxon>
    </lineage>
</organism>
<accession>A0A291F2Y1</accession>
<geneLocation type="plastid" evidence="1"/>
<dbReference type="GeneID" id="34728981"/>
<name>A0A291F2Y1_9ASTR</name>
<keyword evidence="1" id="KW-0934">Plastid</keyword>
<dbReference type="EMBL" id="MF770623">
    <property type="protein sequence ID" value="ATG26494.1"/>
    <property type="molecule type" value="Genomic_DNA"/>
</dbReference>
<reference evidence="1" key="2">
    <citation type="submission" date="2017-08" db="EMBL/GenBank/DDBJ databases">
        <authorList>
            <person name="Knox E.B."/>
        </authorList>
    </citation>
    <scope>NUCLEOTIDE SEQUENCE</scope>
</reference>
<protein>
    <submittedName>
        <fullName evidence="1">Uncharacterized protein</fullName>
    </submittedName>
</protein>
<reference evidence="1" key="1">
    <citation type="journal article" date="2014" name="Proc. Natl. Acad. Sci. U.S.A.">
        <title>The dynamic history of plastid genomes in the Campanulaceae sensu lato is unique among angiosperms.</title>
        <authorList>
            <person name="Knox E.B."/>
        </authorList>
    </citation>
    <scope>NUCLEOTIDE SEQUENCE</scope>
</reference>
<evidence type="ECO:0000313" key="1">
    <source>
        <dbReference type="EMBL" id="ATG26494.1"/>
    </source>
</evidence>
<sequence>MQKVYSFEYIVIYAVYSYKYLITGFNMSLLKYENDFLSKERGLLWDINRQLAHELLVQIDSQEENFFQTEEEFQLFHKKFLELQAKYTLSQELFFFIENKEKSNHRMLPYLVRDMLISQRDLEDLSDIYADKCKSNSIAKELDLQLIRWLEKPVKKLRVNLYTAVDNIARSYFQFFSLFILMDIFIRML</sequence>
<proteinExistence type="predicted"/>
<dbReference type="RefSeq" id="YP_009436316.1">
    <property type="nucleotide sequence ID" value="NC_036088.1"/>
</dbReference>